<sequence>MKSLAREGDSEEGAMAVAVSARTPSATGPAPARSPPSMLVSMPQTLRPATDSPYAAGPPSQAHGSE</sequence>
<name>A0AAT9HR67_9ACTN</name>
<reference evidence="2" key="1">
    <citation type="submission" date="2024-06" db="EMBL/GenBank/DDBJ databases">
        <authorList>
            <consortium name="consrtm"/>
            <person name="Uemura M."/>
            <person name="Terahara T."/>
        </authorList>
    </citation>
    <scope>NUCLEOTIDE SEQUENCE</scope>
    <source>
        <strain evidence="2">KM77-8</strain>
    </source>
</reference>
<evidence type="ECO:0000256" key="1">
    <source>
        <dbReference type="SAM" id="MobiDB-lite"/>
    </source>
</evidence>
<gene>
    <name evidence="2" type="ORF">SHKM778_65020</name>
</gene>
<protein>
    <submittedName>
        <fullName evidence="2">Uncharacterized protein</fullName>
    </submittedName>
</protein>
<dbReference type="EMBL" id="AP035768">
    <property type="protein sequence ID" value="BFO20114.1"/>
    <property type="molecule type" value="Genomic_DNA"/>
</dbReference>
<organism evidence="2">
    <name type="scientific">Streptomyces haneummycinicus</name>
    <dbReference type="NCBI Taxonomy" id="3074435"/>
    <lineage>
        <taxon>Bacteria</taxon>
        <taxon>Bacillati</taxon>
        <taxon>Actinomycetota</taxon>
        <taxon>Actinomycetes</taxon>
        <taxon>Kitasatosporales</taxon>
        <taxon>Streptomycetaceae</taxon>
        <taxon>Streptomyces</taxon>
    </lineage>
</organism>
<dbReference type="AlphaFoldDB" id="A0AAT9HR67"/>
<reference evidence="2" key="2">
    <citation type="submission" date="2024-07" db="EMBL/GenBank/DDBJ databases">
        <title>Streptomyces haneummycinica sp. nov., a new antibiotic-producing actinobacterium isolated from marine sediment.</title>
        <authorList>
            <person name="Uemura M."/>
            <person name="Hamada M."/>
            <person name="Hirano S."/>
            <person name="Kobayashi K."/>
            <person name="Ohshiro T."/>
            <person name="Kobayashi T."/>
            <person name="Terahara T."/>
        </authorList>
    </citation>
    <scope>NUCLEOTIDE SEQUENCE</scope>
    <source>
        <strain evidence="2">KM77-8</strain>
    </source>
</reference>
<feature type="region of interest" description="Disordered" evidence="1">
    <location>
        <begin position="1"/>
        <end position="66"/>
    </location>
</feature>
<evidence type="ECO:0000313" key="2">
    <source>
        <dbReference type="EMBL" id="BFO20114.1"/>
    </source>
</evidence>
<proteinExistence type="predicted"/>
<accession>A0AAT9HR67</accession>